<evidence type="ECO:0000313" key="1">
    <source>
        <dbReference type="EMBL" id="MCK9793097.1"/>
    </source>
</evidence>
<dbReference type="Proteomes" id="UP001651050">
    <property type="component" value="Unassembled WGS sequence"/>
</dbReference>
<sequence length="174" mass="18066">MSNAVRTLVRVLGPGTLVGLLAACAPGGPSGAPPTAVPSPTTTATHGRWPADGQVEQPPPFELRHAGASLLLYPFTFCAESGCADGFDDAPPSIGDADELFVHVPVAGYTELVVGEVEADEVRPAEVEVVVERLDDAWWRLRLAGPPGDHLLSLYAGGDGSGDMIAEVIWTGGR</sequence>
<protein>
    <recommendedName>
        <fullName evidence="3">Lipoprotein</fullName>
    </recommendedName>
</protein>
<evidence type="ECO:0008006" key="3">
    <source>
        <dbReference type="Google" id="ProtNLM"/>
    </source>
</evidence>
<name>A0ABT0J0S9_9MICO</name>
<keyword evidence="2" id="KW-1185">Reference proteome</keyword>
<reference evidence="1 2" key="1">
    <citation type="submission" date="2022-02" db="EMBL/GenBank/DDBJ databases">
        <title>The car tank lid bacteriome: a reservoir of bacteria with potential in bioremediation of fuel.</title>
        <authorList>
            <person name="Vidal-Verdu A."/>
            <person name="Gomez-Martinez D."/>
            <person name="Latorre-Perez A."/>
            <person name="Pereto J."/>
            <person name="Porcar M."/>
        </authorList>
    </citation>
    <scope>NUCLEOTIDE SEQUENCE [LARGE SCALE GENOMIC DNA]</scope>
    <source>
        <strain evidence="1 2">4D.3</strain>
    </source>
</reference>
<dbReference type="RefSeq" id="WP_416342964.1">
    <property type="nucleotide sequence ID" value="NZ_JALQCY010000002.1"/>
</dbReference>
<dbReference type="EMBL" id="JALQCY010000002">
    <property type="protein sequence ID" value="MCK9793097.1"/>
    <property type="molecule type" value="Genomic_DNA"/>
</dbReference>
<dbReference type="PROSITE" id="PS51257">
    <property type="entry name" value="PROKAR_LIPOPROTEIN"/>
    <property type="match status" value="1"/>
</dbReference>
<accession>A0ABT0J0S9</accession>
<organism evidence="1 2">
    <name type="scientific">Isoptericola peretonis</name>
    <dbReference type="NCBI Taxonomy" id="2918523"/>
    <lineage>
        <taxon>Bacteria</taxon>
        <taxon>Bacillati</taxon>
        <taxon>Actinomycetota</taxon>
        <taxon>Actinomycetes</taxon>
        <taxon>Micrococcales</taxon>
        <taxon>Promicromonosporaceae</taxon>
        <taxon>Isoptericola</taxon>
    </lineage>
</organism>
<evidence type="ECO:0000313" key="2">
    <source>
        <dbReference type="Proteomes" id="UP001651050"/>
    </source>
</evidence>
<gene>
    <name evidence="1" type="ORF">M1843_04970</name>
</gene>
<proteinExistence type="predicted"/>
<comment type="caution">
    <text evidence="1">The sequence shown here is derived from an EMBL/GenBank/DDBJ whole genome shotgun (WGS) entry which is preliminary data.</text>
</comment>